<dbReference type="Proteomes" id="UP000244336">
    <property type="component" value="Chromosome 9"/>
</dbReference>
<sequence>MRRAARACVGKDTCYGGTSGSSRRWWLLASVLATRSSGSCGLEGGRRPVLRTGAVDGAAALTGEGAEQAAALAREGAEQADAERIGPSRDLPTDPWEKGFGRGKQGPP</sequence>
<keyword evidence="3" id="KW-1185">Reference proteome</keyword>
<organism evidence="2 3">
    <name type="scientific">Panicum hallii var. hallii</name>
    <dbReference type="NCBI Taxonomy" id="1504633"/>
    <lineage>
        <taxon>Eukaryota</taxon>
        <taxon>Viridiplantae</taxon>
        <taxon>Streptophyta</taxon>
        <taxon>Embryophyta</taxon>
        <taxon>Tracheophyta</taxon>
        <taxon>Spermatophyta</taxon>
        <taxon>Magnoliopsida</taxon>
        <taxon>Liliopsida</taxon>
        <taxon>Poales</taxon>
        <taxon>Poaceae</taxon>
        <taxon>PACMAD clade</taxon>
        <taxon>Panicoideae</taxon>
        <taxon>Panicodae</taxon>
        <taxon>Paniceae</taxon>
        <taxon>Panicinae</taxon>
        <taxon>Panicum</taxon>
        <taxon>Panicum sect. Panicum</taxon>
    </lineage>
</organism>
<proteinExistence type="predicted"/>
<protein>
    <submittedName>
        <fullName evidence="2">Uncharacterized protein</fullName>
    </submittedName>
</protein>
<gene>
    <name evidence="2" type="ORF">GQ55_9G452900</name>
</gene>
<dbReference type="EMBL" id="CM009757">
    <property type="protein sequence ID" value="PUZ40807.1"/>
    <property type="molecule type" value="Genomic_DNA"/>
</dbReference>
<dbReference type="Gramene" id="PUZ40807">
    <property type="protein sequence ID" value="PUZ40807"/>
    <property type="gene ID" value="GQ55_9G452900"/>
</dbReference>
<evidence type="ECO:0000313" key="3">
    <source>
        <dbReference type="Proteomes" id="UP000244336"/>
    </source>
</evidence>
<name>A0A2T7CBU6_9POAL</name>
<feature type="region of interest" description="Disordered" evidence="1">
    <location>
        <begin position="69"/>
        <end position="108"/>
    </location>
</feature>
<evidence type="ECO:0000313" key="2">
    <source>
        <dbReference type="EMBL" id="PUZ40807.1"/>
    </source>
</evidence>
<evidence type="ECO:0000256" key="1">
    <source>
        <dbReference type="SAM" id="MobiDB-lite"/>
    </source>
</evidence>
<accession>A0A2T7CBU6</accession>
<reference evidence="2 3" key="1">
    <citation type="submission" date="2018-04" db="EMBL/GenBank/DDBJ databases">
        <title>WGS assembly of Panicum hallii var. hallii HAL2.</title>
        <authorList>
            <person name="Lovell J."/>
            <person name="Jenkins J."/>
            <person name="Lowry D."/>
            <person name="Mamidi S."/>
            <person name="Sreedasyam A."/>
            <person name="Weng X."/>
            <person name="Barry K."/>
            <person name="Bonette J."/>
            <person name="Campitelli B."/>
            <person name="Daum C."/>
            <person name="Gordon S."/>
            <person name="Gould B."/>
            <person name="Lipzen A."/>
            <person name="MacQueen A."/>
            <person name="Palacio-Mejia J."/>
            <person name="Plott C."/>
            <person name="Shakirov E."/>
            <person name="Shu S."/>
            <person name="Yoshinaga Y."/>
            <person name="Zane M."/>
            <person name="Rokhsar D."/>
            <person name="Grimwood J."/>
            <person name="Schmutz J."/>
            <person name="Juenger T."/>
        </authorList>
    </citation>
    <scope>NUCLEOTIDE SEQUENCE [LARGE SCALE GENOMIC DNA]</scope>
    <source>
        <strain evidence="3">cv. HAL2</strain>
    </source>
</reference>
<feature type="compositionally biased region" description="Basic and acidic residues" evidence="1">
    <location>
        <begin position="75"/>
        <end position="100"/>
    </location>
</feature>
<dbReference type="AlphaFoldDB" id="A0A2T7CBU6"/>